<evidence type="ECO:0000256" key="1">
    <source>
        <dbReference type="ARBA" id="ARBA00004240"/>
    </source>
</evidence>
<dbReference type="PANTHER" id="PTHR43899">
    <property type="entry name" value="RH59310P"/>
    <property type="match status" value="1"/>
</dbReference>
<dbReference type="AlphaFoldDB" id="A0A2H1CKR4"/>
<dbReference type="InterPro" id="IPR036291">
    <property type="entry name" value="NAD(P)-bd_dom_sf"/>
</dbReference>
<keyword evidence="3" id="KW-0560">Oxidoreductase</keyword>
<organism evidence="4 5">
    <name type="scientific">Fasciola hepatica</name>
    <name type="common">Liver fluke</name>
    <dbReference type="NCBI Taxonomy" id="6192"/>
    <lineage>
        <taxon>Eukaryota</taxon>
        <taxon>Metazoa</taxon>
        <taxon>Spiralia</taxon>
        <taxon>Lophotrochozoa</taxon>
        <taxon>Platyhelminthes</taxon>
        <taxon>Trematoda</taxon>
        <taxon>Digenea</taxon>
        <taxon>Plagiorchiida</taxon>
        <taxon>Echinostomata</taxon>
        <taxon>Echinostomatoidea</taxon>
        <taxon>Fasciolidae</taxon>
        <taxon>Fasciola</taxon>
    </lineage>
</organism>
<comment type="similarity">
    <text evidence="2">Belongs to the short-chain dehydrogenases/reductases (SDR) family.</text>
</comment>
<dbReference type="PROSITE" id="PS00061">
    <property type="entry name" value="ADH_SHORT"/>
    <property type="match status" value="1"/>
</dbReference>
<dbReference type="InterPro" id="IPR002347">
    <property type="entry name" value="SDR_fam"/>
</dbReference>
<dbReference type="InterPro" id="IPR051019">
    <property type="entry name" value="VLCFA-Steroid_DH"/>
</dbReference>
<name>A0A2H1CKR4_FASHE</name>
<dbReference type="Gene3D" id="3.40.50.720">
    <property type="entry name" value="NAD(P)-binding Rossmann-like Domain"/>
    <property type="match status" value="1"/>
</dbReference>
<dbReference type="PANTHER" id="PTHR43899:SF13">
    <property type="entry name" value="RH59310P"/>
    <property type="match status" value="1"/>
</dbReference>
<proteinExistence type="inferred from homology"/>
<keyword evidence="5" id="KW-1185">Reference proteome</keyword>
<evidence type="ECO:0000313" key="5">
    <source>
        <dbReference type="Proteomes" id="UP000230066"/>
    </source>
</evidence>
<dbReference type="EMBL" id="JXXN02000810">
    <property type="protein sequence ID" value="THD26238.1"/>
    <property type="molecule type" value="Genomic_DNA"/>
</dbReference>
<dbReference type="InterPro" id="IPR020904">
    <property type="entry name" value="Sc_DH/Rdtase_CS"/>
</dbReference>
<evidence type="ECO:0000256" key="3">
    <source>
        <dbReference type="ARBA" id="ARBA00023002"/>
    </source>
</evidence>
<dbReference type="Proteomes" id="UP000230066">
    <property type="component" value="Unassembled WGS sequence"/>
</dbReference>
<dbReference type="GO" id="GO:0016491">
    <property type="term" value="F:oxidoreductase activity"/>
    <property type="evidence" value="ECO:0007669"/>
    <property type="project" value="UniProtKB-KW"/>
</dbReference>
<dbReference type="Pfam" id="PF00106">
    <property type="entry name" value="adh_short"/>
    <property type="match status" value="1"/>
</dbReference>
<comment type="caution">
    <text evidence="4">The sequence shown here is derived from an EMBL/GenBank/DDBJ whole genome shotgun (WGS) entry which is preliminary data.</text>
</comment>
<accession>A0A2H1CKR4</accession>
<dbReference type="GO" id="GO:0005783">
    <property type="term" value="C:endoplasmic reticulum"/>
    <property type="evidence" value="ECO:0007669"/>
    <property type="project" value="UniProtKB-SubCell"/>
</dbReference>
<dbReference type="PRINTS" id="PR00081">
    <property type="entry name" value="GDHRDH"/>
</dbReference>
<protein>
    <submittedName>
        <fullName evidence="4">Estradiol 17-beta-dehydrogenase 12-A</fullName>
    </submittedName>
</protein>
<gene>
    <name evidence="4" type="ORF">D915_003044</name>
</gene>
<dbReference type="SUPFAM" id="SSF51735">
    <property type="entry name" value="NAD(P)-binding Rossmann-fold domains"/>
    <property type="match status" value="1"/>
</dbReference>
<comment type="subcellular location">
    <subcellularLocation>
        <location evidence="1">Endoplasmic reticulum</location>
    </subcellularLocation>
</comment>
<evidence type="ECO:0000256" key="2">
    <source>
        <dbReference type="ARBA" id="ARBA00006484"/>
    </source>
</evidence>
<reference evidence="4" key="1">
    <citation type="submission" date="2019-03" db="EMBL/GenBank/DDBJ databases">
        <title>Improved annotation for the trematode Fasciola hepatica.</title>
        <authorList>
            <person name="Choi Y.-J."/>
            <person name="Martin J."/>
            <person name="Mitreva M."/>
        </authorList>
    </citation>
    <scope>NUCLEOTIDE SEQUENCE [LARGE SCALE GENOMIC DNA]</scope>
</reference>
<sequence>MISEIILLPFLTWLFLRVLYPLISTIINYKFGAKHWSARPWLRLSGDWAVVTGACGLLGRAYSCELASEKLNVLLIDADRGSLNELAADIDQKYGVRTKITVADLTTTKDYDEITKSIDSLPSIGCVVNAAELRPRPRVQPQTRDNLMESFDFIERMAICNMQSMALITRLCLVKMLRQPPSRAAIINVSSSLAWIPCPNYPLYAASKSFVFAFSRAIRAELRLPFIIVQSVHPGPLNCDQAPDFVRKTSTILAPSPTTFVQSALDMLGVEDETSGYFPHAIWSLVMTYLPQSLIKKFSLTLNKATACTRKIR</sequence>
<evidence type="ECO:0000313" key="4">
    <source>
        <dbReference type="EMBL" id="THD26238.1"/>
    </source>
</evidence>